<dbReference type="Proteomes" id="UP000054560">
    <property type="component" value="Unassembled WGS sequence"/>
</dbReference>
<feature type="transmembrane region" description="Helical" evidence="1">
    <location>
        <begin position="177"/>
        <end position="199"/>
    </location>
</feature>
<dbReference type="GeneID" id="25904480"/>
<organism evidence="2 3">
    <name type="scientific">Sphaeroforma arctica JP610</name>
    <dbReference type="NCBI Taxonomy" id="667725"/>
    <lineage>
        <taxon>Eukaryota</taxon>
        <taxon>Ichthyosporea</taxon>
        <taxon>Ichthyophonida</taxon>
        <taxon>Sphaeroforma</taxon>
    </lineage>
</organism>
<dbReference type="EMBL" id="KQ241809">
    <property type="protein sequence ID" value="KNC83800.1"/>
    <property type="molecule type" value="Genomic_DNA"/>
</dbReference>
<keyword evidence="3" id="KW-1185">Reference proteome</keyword>
<accession>A0A0L0G420</accession>
<dbReference type="AlphaFoldDB" id="A0A0L0G420"/>
<sequence>MSTIDYALLNTGLEKQLSVLDKAVGRIDLQLNKGAMNVSSLSATPQRLGSSGGIVVVSSDSSTKTVFTVTPVSSDTNESVVRIKTDDGVKFATKDSNQTFVPDDITGGVVVDKFRFRIVTSGSGLNAFIANNTVATEEVVEEEVVEEEEDDEGVSGEVVEAIAVASVEEEEEPETNWLLIGGVGVAVLVVLGVVAFMVMDNKKNKRYSF</sequence>
<dbReference type="RefSeq" id="XP_014157702.1">
    <property type="nucleotide sequence ID" value="XM_014302227.1"/>
</dbReference>
<name>A0A0L0G420_9EUKA</name>
<evidence type="ECO:0000256" key="1">
    <source>
        <dbReference type="SAM" id="Phobius"/>
    </source>
</evidence>
<keyword evidence="1" id="KW-0472">Membrane</keyword>
<evidence type="ECO:0000313" key="3">
    <source>
        <dbReference type="Proteomes" id="UP000054560"/>
    </source>
</evidence>
<keyword evidence="1" id="KW-0812">Transmembrane</keyword>
<protein>
    <submittedName>
        <fullName evidence="2">Uncharacterized protein</fullName>
    </submittedName>
</protein>
<keyword evidence="1" id="KW-1133">Transmembrane helix</keyword>
<reference evidence="2 3" key="1">
    <citation type="submission" date="2011-02" db="EMBL/GenBank/DDBJ databases">
        <title>The Genome Sequence of Sphaeroforma arctica JP610.</title>
        <authorList>
            <consortium name="The Broad Institute Genome Sequencing Platform"/>
            <person name="Russ C."/>
            <person name="Cuomo C."/>
            <person name="Young S.K."/>
            <person name="Zeng Q."/>
            <person name="Gargeya S."/>
            <person name="Alvarado L."/>
            <person name="Berlin A."/>
            <person name="Chapman S.B."/>
            <person name="Chen Z."/>
            <person name="Freedman E."/>
            <person name="Gellesch M."/>
            <person name="Goldberg J."/>
            <person name="Griggs A."/>
            <person name="Gujja S."/>
            <person name="Heilman E."/>
            <person name="Heiman D."/>
            <person name="Howarth C."/>
            <person name="Mehta T."/>
            <person name="Neiman D."/>
            <person name="Pearson M."/>
            <person name="Roberts A."/>
            <person name="Saif S."/>
            <person name="Shea T."/>
            <person name="Shenoy N."/>
            <person name="Sisk P."/>
            <person name="Stolte C."/>
            <person name="Sykes S."/>
            <person name="White J."/>
            <person name="Yandava C."/>
            <person name="Burger G."/>
            <person name="Gray M.W."/>
            <person name="Holland P.W.H."/>
            <person name="King N."/>
            <person name="Lang F.B.F."/>
            <person name="Roger A.J."/>
            <person name="Ruiz-Trillo I."/>
            <person name="Haas B."/>
            <person name="Nusbaum C."/>
            <person name="Birren B."/>
        </authorList>
    </citation>
    <scope>NUCLEOTIDE SEQUENCE [LARGE SCALE GENOMIC DNA]</scope>
    <source>
        <strain evidence="2 3">JP610</strain>
    </source>
</reference>
<evidence type="ECO:0000313" key="2">
    <source>
        <dbReference type="EMBL" id="KNC83800.1"/>
    </source>
</evidence>
<gene>
    <name evidence="2" type="ORF">SARC_03976</name>
</gene>
<proteinExistence type="predicted"/>